<protein>
    <recommendedName>
        <fullName evidence="5">HTH lysR-type domain-containing protein</fullName>
    </recommendedName>
</protein>
<keyword evidence="3" id="KW-0238">DNA-binding</keyword>
<dbReference type="InterPro" id="IPR000847">
    <property type="entry name" value="LysR_HTH_N"/>
</dbReference>
<dbReference type="Gene3D" id="3.40.190.290">
    <property type="match status" value="1"/>
</dbReference>
<dbReference type="InterPro" id="IPR050950">
    <property type="entry name" value="HTH-type_LysR_regulators"/>
</dbReference>
<dbReference type="SUPFAM" id="SSF46785">
    <property type="entry name" value="Winged helix' DNA-binding domain"/>
    <property type="match status" value="1"/>
</dbReference>
<proteinExistence type="inferred from homology"/>
<evidence type="ECO:0000256" key="1">
    <source>
        <dbReference type="ARBA" id="ARBA00009437"/>
    </source>
</evidence>
<accession>A0A1M4MZT4</accession>
<dbReference type="InterPro" id="IPR005119">
    <property type="entry name" value="LysR_subst-bd"/>
</dbReference>
<sequence>MTQSTASKMLRDVEEIFQASLFERGPRGLTPTPLGQFAVANARMQLSRLKRFSDEFSARREGGYGRLSVGAITGAAPDLVARAVAEIKARRPQLLVELHGETSDGILAELEAGRLDLAVGRFSADRHKTVFAFEPLAEERLVVVARAGHKTATGAQRLRDLQNCVWALQPASNPSRQVLDTAFDRAGLQRPADFIECSSILLILNLVQESNAVALLPEAVVQAHQKAGLFTVIDIRPEIRLSGFGLVTRRKEPLQPVALEFCEILRDRAAGSPEGSAV</sequence>
<organism evidence="6 7">
    <name type="scientific">Donghicola eburneus</name>
    <dbReference type="NCBI Taxonomy" id="393278"/>
    <lineage>
        <taxon>Bacteria</taxon>
        <taxon>Pseudomonadati</taxon>
        <taxon>Pseudomonadota</taxon>
        <taxon>Alphaproteobacteria</taxon>
        <taxon>Rhodobacterales</taxon>
        <taxon>Roseobacteraceae</taxon>
        <taxon>Donghicola</taxon>
    </lineage>
</organism>
<keyword evidence="2" id="KW-0805">Transcription regulation</keyword>
<dbReference type="SUPFAM" id="SSF53850">
    <property type="entry name" value="Periplasmic binding protein-like II"/>
    <property type="match status" value="1"/>
</dbReference>
<dbReference type="PANTHER" id="PTHR30419:SF8">
    <property type="entry name" value="NITROGEN ASSIMILATION TRANSCRIPTIONAL ACTIVATOR-RELATED"/>
    <property type="match status" value="1"/>
</dbReference>
<dbReference type="GO" id="GO:0005829">
    <property type="term" value="C:cytosol"/>
    <property type="evidence" value="ECO:0007669"/>
    <property type="project" value="TreeGrafter"/>
</dbReference>
<dbReference type="Pfam" id="PF03466">
    <property type="entry name" value="LysR_substrate"/>
    <property type="match status" value="1"/>
</dbReference>
<evidence type="ECO:0000256" key="4">
    <source>
        <dbReference type="ARBA" id="ARBA00023163"/>
    </source>
</evidence>
<gene>
    <name evidence="6" type="ORF">KARMA_0500</name>
</gene>
<evidence type="ECO:0000256" key="3">
    <source>
        <dbReference type="ARBA" id="ARBA00023125"/>
    </source>
</evidence>
<dbReference type="InterPro" id="IPR036390">
    <property type="entry name" value="WH_DNA-bd_sf"/>
</dbReference>
<reference evidence="7" key="1">
    <citation type="submission" date="2016-09" db="EMBL/GenBank/DDBJ databases">
        <authorList>
            <person name="Wibberg D."/>
        </authorList>
    </citation>
    <scope>NUCLEOTIDE SEQUENCE [LARGE SCALE GENOMIC DNA]</scope>
</reference>
<evidence type="ECO:0000256" key="2">
    <source>
        <dbReference type="ARBA" id="ARBA00023015"/>
    </source>
</evidence>
<dbReference type="AlphaFoldDB" id="A0A1M4MZT4"/>
<keyword evidence="7" id="KW-1185">Reference proteome</keyword>
<dbReference type="Pfam" id="PF00126">
    <property type="entry name" value="HTH_1"/>
    <property type="match status" value="1"/>
</dbReference>
<dbReference type="PANTHER" id="PTHR30419">
    <property type="entry name" value="HTH-TYPE TRANSCRIPTIONAL REGULATOR YBHD"/>
    <property type="match status" value="1"/>
</dbReference>
<dbReference type="GO" id="GO:0003677">
    <property type="term" value="F:DNA binding"/>
    <property type="evidence" value="ECO:0007669"/>
    <property type="project" value="UniProtKB-KW"/>
</dbReference>
<dbReference type="EMBL" id="FMJB01000019">
    <property type="protein sequence ID" value="SCM66326.1"/>
    <property type="molecule type" value="Genomic_DNA"/>
</dbReference>
<evidence type="ECO:0000313" key="7">
    <source>
        <dbReference type="Proteomes" id="UP000184085"/>
    </source>
</evidence>
<dbReference type="Proteomes" id="UP000184085">
    <property type="component" value="Unassembled WGS sequence"/>
</dbReference>
<evidence type="ECO:0000259" key="5">
    <source>
        <dbReference type="PROSITE" id="PS50931"/>
    </source>
</evidence>
<feature type="domain" description="HTH lysR-type" evidence="5">
    <location>
        <begin position="1"/>
        <end position="32"/>
    </location>
</feature>
<dbReference type="GO" id="GO:0003700">
    <property type="term" value="F:DNA-binding transcription factor activity"/>
    <property type="evidence" value="ECO:0007669"/>
    <property type="project" value="InterPro"/>
</dbReference>
<keyword evidence="4" id="KW-0804">Transcription</keyword>
<dbReference type="InterPro" id="IPR036388">
    <property type="entry name" value="WH-like_DNA-bd_sf"/>
</dbReference>
<name>A0A1M4MZT4_9RHOB</name>
<comment type="similarity">
    <text evidence="1">Belongs to the LysR transcriptional regulatory family.</text>
</comment>
<evidence type="ECO:0000313" key="6">
    <source>
        <dbReference type="EMBL" id="SCM66326.1"/>
    </source>
</evidence>
<dbReference type="Gene3D" id="1.10.10.10">
    <property type="entry name" value="Winged helix-like DNA-binding domain superfamily/Winged helix DNA-binding domain"/>
    <property type="match status" value="1"/>
</dbReference>
<dbReference type="PROSITE" id="PS50931">
    <property type="entry name" value="HTH_LYSR"/>
    <property type="match status" value="1"/>
</dbReference>